<protein>
    <submittedName>
        <fullName evidence="6">Uncharacterized protein</fullName>
    </submittedName>
</protein>
<dbReference type="PANTHER" id="PTHR43747">
    <property type="entry name" value="FAD-BINDING PROTEIN"/>
    <property type="match status" value="1"/>
</dbReference>
<name>A0A2R6P0G5_9APHY</name>
<evidence type="ECO:0000256" key="5">
    <source>
        <dbReference type="SAM" id="MobiDB-lite"/>
    </source>
</evidence>
<keyword evidence="3" id="KW-0503">Monooxygenase</keyword>
<dbReference type="EMBL" id="MLYV02000612">
    <property type="protein sequence ID" value="PSR81639.1"/>
    <property type="molecule type" value="Genomic_DNA"/>
</dbReference>
<dbReference type="GO" id="GO:0044550">
    <property type="term" value="P:secondary metabolite biosynthetic process"/>
    <property type="evidence" value="ECO:0007669"/>
    <property type="project" value="UniProtKB-ARBA"/>
</dbReference>
<dbReference type="InterPro" id="IPR036188">
    <property type="entry name" value="FAD/NAD-bd_sf"/>
</dbReference>
<evidence type="ECO:0000256" key="1">
    <source>
        <dbReference type="ARBA" id="ARBA00005706"/>
    </source>
</evidence>
<feature type="region of interest" description="Disordered" evidence="5">
    <location>
        <begin position="491"/>
        <end position="511"/>
    </location>
</feature>
<dbReference type="GO" id="GO:0004497">
    <property type="term" value="F:monooxygenase activity"/>
    <property type="evidence" value="ECO:0007669"/>
    <property type="project" value="UniProtKB-KW"/>
</dbReference>
<evidence type="ECO:0000313" key="6">
    <source>
        <dbReference type="EMBL" id="PSR81639.1"/>
    </source>
</evidence>
<dbReference type="InterPro" id="IPR006905">
    <property type="entry name" value="Flavin_halogenase"/>
</dbReference>
<reference evidence="6 7" key="1">
    <citation type="submission" date="2018-02" db="EMBL/GenBank/DDBJ databases">
        <title>Genome sequence of the basidiomycete white-rot fungus Phlebia centrifuga.</title>
        <authorList>
            <person name="Granchi Z."/>
            <person name="Peng M."/>
            <person name="de Vries R.P."/>
            <person name="Hilden K."/>
            <person name="Makela M.R."/>
            <person name="Grigoriev I."/>
            <person name="Riley R."/>
        </authorList>
    </citation>
    <scope>NUCLEOTIDE SEQUENCE [LARGE SCALE GENOMIC DNA]</scope>
    <source>
        <strain evidence="6 7">FBCC195</strain>
    </source>
</reference>
<dbReference type="PANTHER" id="PTHR43747:SF5">
    <property type="entry name" value="FAD-BINDING DOMAIN-CONTAINING PROTEIN"/>
    <property type="match status" value="1"/>
</dbReference>
<dbReference type="AlphaFoldDB" id="A0A2R6P0G5"/>
<proteinExistence type="inferred from homology"/>
<dbReference type="Proteomes" id="UP000186601">
    <property type="component" value="Unassembled WGS sequence"/>
</dbReference>
<keyword evidence="2" id="KW-0560">Oxidoreductase</keyword>
<dbReference type="Pfam" id="PF04820">
    <property type="entry name" value="Trp_halogenase"/>
    <property type="match status" value="1"/>
</dbReference>
<evidence type="ECO:0000313" key="7">
    <source>
        <dbReference type="Proteomes" id="UP000186601"/>
    </source>
</evidence>
<organism evidence="6 7">
    <name type="scientific">Hermanssonia centrifuga</name>
    <dbReference type="NCBI Taxonomy" id="98765"/>
    <lineage>
        <taxon>Eukaryota</taxon>
        <taxon>Fungi</taxon>
        <taxon>Dikarya</taxon>
        <taxon>Basidiomycota</taxon>
        <taxon>Agaricomycotina</taxon>
        <taxon>Agaricomycetes</taxon>
        <taxon>Polyporales</taxon>
        <taxon>Meruliaceae</taxon>
        <taxon>Hermanssonia</taxon>
    </lineage>
</organism>
<gene>
    <name evidence="6" type="ORF">PHLCEN_2v6321</name>
</gene>
<evidence type="ECO:0000256" key="2">
    <source>
        <dbReference type="ARBA" id="ARBA00023002"/>
    </source>
</evidence>
<comment type="catalytic activity">
    <reaction evidence="4">
        <text>melleolide F + FADH2 + chloride + O2 = 6'-chloromelleolide F + FAD + 2 H2O + H(+)</text>
        <dbReference type="Rhea" id="RHEA:67160"/>
        <dbReference type="ChEBI" id="CHEBI:15377"/>
        <dbReference type="ChEBI" id="CHEBI:15378"/>
        <dbReference type="ChEBI" id="CHEBI:15379"/>
        <dbReference type="ChEBI" id="CHEBI:17996"/>
        <dbReference type="ChEBI" id="CHEBI:57692"/>
        <dbReference type="ChEBI" id="CHEBI:58307"/>
        <dbReference type="ChEBI" id="CHEBI:167712"/>
        <dbReference type="ChEBI" id="CHEBI:167713"/>
    </reaction>
    <physiologicalReaction direction="left-to-right" evidence="4">
        <dbReference type="Rhea" id="RHEA:67161"/>
    </physiologicalReaction>
</comment>
<keyword evidence="7" id="KW-1185">Reference proteome</keyword>
<evidence type="ECO:0000256" key="4">
    <source>
        <dbReference type="ARBA" id="ARBA00049364"/>
    </source>
</evidence>
<dbReference type="Gene3D" id="3.50.50.60">
    <property type="entry name" value="FAD/NAD(P)-binding domain"/>
    <property type="match status" value="1"/>
</dbReference>
<accession>A0A2R6P0G5</accession>
<dbReference type="STRING" id="98765.A0A2R6P0G5"/>
<comment type="caution">
    <text evidence="6">The sequence shown here is derived from an EMBL/GenBank/DDBJ whole genome shotgun (WGS) entry which is preliminary data.</text>
</comment>
<comment type="similarity">
    <text evidence="1">Belongs to the flavin-dependent halogenase family.</text>
</comment>
<dbReference type="InterPro" id="IPR050816">
    <property type="entry name" value="Flavin-dep_Halogenase_NPB"/>
</dbReference>
<sequence>MQRPLWLGKARMLCCWTCQNFQDTDFVALGASNNAWNVVRSEFDQLLLQHASSSGAHVFHQTKVESLQFAAESGPSQQYSTAEHSSSAYRSKSSSSSVEFAEMGRPVKALYTSTTGAKGEISFDYLIDASGRAGLLSTKYLKNRSYNQSLKNVAVWGYWRGTDMYGKDTSRENAPFFEALSDESGWAWFIPLHNGLTSVGVVMDQKQLGIRSRAASSVTSAPLPASPSSSQPSSRLHSTLADRYLIFLHLAPGVQALIGENATLECVCDENGDAPAARSASDFSYSAEEYAGNGWRIAGDAGAFIDPFFSSGVHLAMTGALSAAASVSASIRGDCTEQEAAMWHSKRVAISYTRFCITVIQGGADMGARLSEDEVQRALDFCVNLFSPTTPEQHESVRRKLLESQWWPSEYDELSGLEGLNPNSVESPPGSCAERLLDVRAPIIDPNSLAKFLRTRLSFLRRNSFPPTASSPPPSPSSFSSSVFTSFFNSSSSDLDTRSDGGTEPEVECEGGDEEMRMVLEKVNARRVIHAEHGEGLNSLEEEAVCGLVVRLVRGNLGLNRVKVGV</sequence>
<dbReference type="OrthoDB" id="3340390at2759"/>
<dbReference type="SUPFAM" id="SSF51905">
    <property type="entry name" value="FAD/NAD(P)-binding domain"/>
    <property type="match status" value="1"/>
</dbReference>
<dbReference type="GO" id="GO:0140907">
    <property type="term" value="F:flavin-dependent halogenase activity"/>
    <property type="evidence" value="ECO:0007669"/>
    <property type="project" value="UniProtKB-ARBA"/>
</dbReference>
<evidence type="ECO:0000256" key="3">
    <source>
        <dbReference type="ARBA" id="ARBA00023033"/>
    </source>
</evidence>